<feature type="compositionally biased region" description="Polar residues" evidence="1">
    <location>
        <begin position="1"/>
        <end position="10"/>
    </location>
</feature>
<dbReference type="OMA" id="LRWKWEL"/>
<evidence type="ECO:0000313" key="3">
    <source>
        <dbReference type="Proteomes" id="UP000594220"/>
    </source>
</evidence>
<accession>A0A7M4FQ82</accession>
<dbReference type="Ensembl" id="ENSCPRT00005001227.1">
    <property type="protein sequence ID" value="ENSCPRP00005001046.1"/>
    <property type="gene ID" value="ENSCPRG00005000812.1"/>
</dbReference>
<reference evidence="2" key="2">
    <citation type="submission" date="2025-09" db="UniProtKB">
        <authorList>
            <consortium name="Ensembl"/>
        </authorList>
    </citation>
    <scope>IDENTIFICATION</scope>
</reference>
<evidence type="ECO:0000313" key="2">
    <source>
        <dbReference type="Ensembl" id="ENSCPRP00005001046.1"/>
    </source>
</evidence>
<organism evidence="2 3">
    <name type="scientific">Crocodylus porosus</name>
    <name type="common">Saltwater crocodile</name>
    <name type="synonym">Estuarine crocodile</name>
    <dbReference type="NCBI Taxonomy" id="8502"/>
    <lineage>
        <taxon>Eukaryota</taxon>
        <taxon>Metazoa</taxon>
        <taxon>Chordata</taxon>
        <taxon>Craniata</taxon>
        <taxon>Vertebrata</taxon>
        <taxon>Euteleostomi</taxon>
        <taxon>Archelosauria</taxon>
        <taxon>Archosauria</taxon>
        <taxon>Crocodylia</taxon>
        <taxon>Longirostres</taxon>
        <taxon>Crocodylidae</taxon>
        <taxon>Crocodylus</taxon>
    </lineage>
</organism>
<reference evidence="2" key="1">
    <citation type="submission" date="2025-08" db="UniProtKB">
        <authorList>
            <consortium name="Ensembl"/>
        </authorList>
    </citation>
    <scope>IDENTIFICATION</scope>
</reference>
<protein>
    <submittedName>
        <fullName evidence="2">Uncharacterized protein</fullName>
    </submittedName>
</protein>
<name>A0A7M4FQ82_CROPO</name>
<dbReference type="AlphaFoldDB" id="A0A7M4FQ82"/>
<proteinExistence type="predicted"/>
<keyword evidence="3" id="KW-1185">Reference proteome</keyword>
<evidence type="ECO:0000256" key="1">
    <source>
        <dbReference type="SAM" id="MobiDB-lite"/>
    </source>
</evidence>
<dbReference type="GeneTree" id="ENSGT00980000198828"/>
<feature type="region of interest" description="Disordered" evidence="1">
    <location>
        <begin position="1"/>
        <end position="23"/>
    </location>
</feature>
<sequence>MARSTVTTTRAVPVRSGTPPSRAVSSTRCERCCSRSRALSSTSSANLLPSLRDCTSSEKKLLGLRDIV</sequence>
<dbReference type="Proteomes" id="UP000594220">
    <property type="component" value="Unplaced"/>
</dbReference>